<dbReference type="Proteomes" id="UP001237642">
    <property type="component" value="Unassembled WGS sequence"/>
</dbReference>
<dbReference type="InterPro" id="IPR045021">
    <property type="entry name" value="PSI1/2/3"/>
</dbReference>
<dbReference type="EMBL" id="JAUIZM010000003">
    <property type="protein sequence ID" value="KAK1393759.1"/>
    <property type="molecule type" value="Genomic_DNA"/>
</dbReference>
<reference evidence="2" key="1">
    <citation type="submission" date="2023-02" db="EMBL/GenBank/DDBJ databases">
        <title>Genome of toxic invasive species Heracleum sosnowskyi carries increased number of genes despite the absence of recent whole-genome duplications.</title>
        <authorList>
            <person name="Schelkunov M."/>
            <person name="Shtratnikova V."/>
            <person name="Makarenko M."/>
            <person name="Klepikova A."/>
            <person name="Omelchenko D."/>
            <person name="Novikova G."/>
            <person name="Obukhova E."/>
            <person name="Bogdanov V."/>
            <person name="Penin A."/>
            <person name="Logacheva M."/>
        </authorList>
    </citation>
    <scope>NUCLEOTIDE SEQUENCE</scope>
    <source>
        <strain evidence="2">Hsosn_3</strain>
        <tissue evidence="2">Leaf</tissue>
    </source>
</reference>
<protein>
    <submittedName>
        <fullName evidence="2">Uncharacterized protein</fullName>
    </submittedName>
</protein>
<feature type="region of interest" description="Disordered" evidence="1">
    <location>
        <begin position="91"/>
        <end position="110"/>
    </location>
</feature>
<name>A0AAD8IX72_9APIA</name>
<proteinExistence type="predicted"/>
<reference evidence="2" key="2">
    <citation type="submission" date="2023-05" db="EMBL/GenBank/DDBJ databases">
        <authorList>
            <person name="Schelkunov M.I."/>
        </authorList>
    </citation>
    <scope>NUCLEOTIDE SEQUENCE</scope>
    <source>
        <strain evidence="2">Hsosn_3</strain>
        <tissue evidence="2">Leaf</tissue>
    </source>
</reference>
<sequence length="110" mass="11809">MLTLLHRGINLVFNLPLLPNYKGFILGFHVITLEIRDDLIKVSEVGGILGRAGTVGLGKAVEVLDTLGSSMTNLNLSSNFVSGVATKVWNKRSQTSEKDKSKKASNAGII</sequence>
<gene>
    <name evidence="2" type="ORF">POM88_012815</name>
</gene>
<accession>A0AAD8IX72</accession>
<evidence type="ECO:0000313" key="3">
    <source>
        <dbReference type="Proteomes" id="UP001237642"/>
    </source>
</evidence>
<keyword evidence="3" id="KW-1185">Reference proteome</keyword>
<evidence type="ECO:0000256" key="1">
    <source>
        <dbReference type="SAM" id="MobiDB-lite"/>
    </source>
</evidence>
<dbReference type="PANTHER" id="PTHR31730:SF32">
    <property type="entry name" value="PROTEIN PSK SIMULATOR 1"/>
    <property type="match status" value="1"/>
</dbReference>
<comment type="caution">
    <text evidence="2">The sequence shown here is derived from an EMBL/GenBank/DDBJ whole genome shotgun (WGS) entry which is preliminary data.</text>
</comment>
<dbReference type="GO" id="GO:0045927">
    <property type="term" value="P:positive regulation of growth"/>
    <property type="evidence" value="ECO:0007669"/>
    <property type="project" value="InterPro"/>
</dbReference>
<dbReference type="PANTHER" id="PTHR31730">
    <property type="entry name" value="OS01G0873900 PROTEIN"/>
    <property type="match status" value="1"/>
</dbReference>
<dbReference type="AlphaFoldDB" id="A0AAD8IX72"/>
<evidence type="ECO:0000313" key="2">
    <source>
        <dbReference type="EMBL" id="KAK1393759.1"/>
    </source>
</evidence>
<organism evidence="2 3">
    <name type="scientific">Heracleum sosnowskyi</name>
    <dbReference type="NCBI Taxonomy" id="360622"/>
    <lineage>
        <taxon>Eukaryota</taxon>
        <taxon>Viridiplantae</taxon>
        <taxon>Streptophyta</taxon>
        <taxon>Embryophyta</taxon>
        <taxon>Tracheophyta</taxon>
        <taxon>Spermatophyta</taxon>
        <taxon>Magnoliopsida</taxon>
        <taxon>eudicotyledons</taxon>
        <taxon>Gunneridae</taxon>
        <taxon>Pentapetalae</taxon>
        <taxon>asterids</taxon>
        <taxon>campanulids</taxon>
        <taxon>Apiales</taxon>
        <taxon>Apiaceae</taxon>
        <taxon>Apioideae</taxon>
        <taxon>apioid superclade</taxon>
        <taxon>Tordylieae</taxon>
        <taxon>Tordyliinae</taxon>
        <taxon>Heracleum</taxon>
    </lineage>
</organism>